<dbReference type="CDD" id="cd03587">
    <property type="entry name" value="SOCS"/>
    <property type="match status" value="1"/>
</dbReference>
<evidence type="ECO:0000256" key="3">
    <source>
        <dbReference type="PROSITE-ProRule" id="PRU00023"/>
    </source>
</evidence>
<feature type="repeat" description="ANK" evidence="3">
    <location>
        <begin position="502"/>
        <end position="534"/>
    </location>
</feature>
<evidence type="ECO:0000256" key="1">
    <source>
        <dbReference type="ARBA" id="ARBA00022737"/>
    </source>
</evidence>
<keyword evidence="1" id="KW-0677">Repeat</keyword>
<dbReference type="Pfam" id="PF07525">
    <property type="entry name" value="SOCS_box"/>
    <property type="match status" value="1"/>
</dbReference>
<feature type="repeat" description="ANK" evidence="3">
    <location>
        <begin position="269"/>
        <end position="301"/>
    </location>
</feature>
<dbReference type="SUPFAM" id="SSF48403">
    <property type="entry name" value="Ankyrin repeat"/>
    <property type="match status" value="2"/>
</dbReference>
<dbReference type="InterPro" id="IPR001496">
    <property type="entry name" value="SOCS_box"/>
</dbReference>
<dbReference type="SMART" id="SM00248">
    <property type="entry name" value="ANK"/>
    <property type="match status" value="10"/>
</dbReference>
<dbReference type="GO" id="GO:0035556">
    <property type="term" value="P:intracellular signal transduction"/>
    <property type="evidence" value="ECO:0007669"/>
    <property type="project" value="InterPro"/>
</dbReference>
<dbReference type="PROSITE" id="PS50225">
    <property type="entry name" value="SOCS"/>
    <property type="match status" value="1"/>
</dbReference>
<gene>
    <name evidence="6" type="ORF">SFRICE_004595</name>
</gene>
<dbReference type="Gene3D" id="1.10.750.20">
    <property type="entry name" value="SOCS box"/>
    <property type="match status" value="1"/>
</dbReference>
<feature type="repeat" description="ANK" evidence="3">
    <location>
        <begin position="335"/>
        <end position="367"/>
    </location>
</feature>
<dbReference type="SMART" id="SM00969">
    <property type="entry name" value="SOCS_box"/>
    <property type="match status" value="1"/>
</dbReference>
<dbReference type="InterPro" id="IPR002110">
    <property type="entry name" value="Ankyrin_rpt"/>
</dbReference>
<reference evidence="6" key="1">
    <citation type="submission" date="2016-07" db="EMBL/GenBank/DDBJ databases">
        <authorList>
            <person name="Bretaudeau A."/>
        </authorList>
    </citation>
    <scope>NUCLEOTIDE SEQUENCE</scope>
    <source>
        <strain evidence="6">Rice</strain>
        <tissue evidence="6">Whole body</tissue>
    </source>
</reference>
<dbReference type="PRINTS" id="PR01415">
    <property type="entry name" value="ANKYRIN"/>
</dbReference>
<dbReference type="OrthoDB" id="194358at2759"/>
<dbReference type="SUPFAM" id="SSF158235">
    <property type="entry name" value="SOCS box-like"/>
    <property type="match status" value="1"/>
</dbReference>
<feature type="repeat" description="ANK" evidence="3">
    <location>
        <begin position="53"/>
        <end position="75"/>
    </location>
</feature>
<evidence type="ECO:0000313" key="6">
    <source>
        <dbReference type="EMBL" id="SOQ54623.1"/>
    </source>
</evidence>
<dbReference type="PROSITE" id="PS50088">
    <property type="entry name" value="ANK_REPEAT"/>
    <property type="match status" value="8"/>
</dbReference>
<feature type="domain" description="SOCS box" evidence="5">
    <location>
        <begin position="588"/>
        <end position="629"/>
    </location>
</feature>
<dbReference type="PROSITE" id="PS50297">
    <property type="entry name" value="ANK_REP_REGION"/>
    <property type="match status" value="6"/>
</dbReference>
<dbReference type="Pfam" id="PF12796">
    <property type="entry name" value="Ank_2"/>
    <property type="match status" value="3"/>
</dbReference>
<dbReference type="PANTHER" id="PTHR24123:SF33">
    <property type="entry name" value="PROTEIN HOS4"/>
    <property type="match status" value="1"/>
</dbReference>
<evidence type="ECO:0000256" key="2">
    <source>
        <dbReference type="ARBA" id="ARBA00023043"/>
    </source>
</evidence>
<dbReference type="FunFam" id="1.10.750.20:FF:000001">
    <property type="entry name" value="Ankyrin repeat and SOCS box containing 1"/>
    <property type="match status" value="1"/>
</dbReference>
<dbReference type="InterPro" id="IPR051165">
    <property type="entry name" value="Multifunctional_ANK_Repeat"/>
</dbReference>
<dbReference type="InterPro" id="IPR036036">
    <property type="entry name" value="SOCS_box-like_dom_sf"/>
</dbReference>
<dbReference type="Gene3D" id="1.25.40.20">
    <property type="entry name" value="Ankyrin repeat-containing domain"/>
    <property type="match status" value="4"/>
</dbReference>
<evidence type="ECO:0000259" key="5">
    <source>
        <dbReference type="PROSITE" id="PS50225"/>
    </source>
</evidence>
<feature type="repeat" description="ANK" evidence="3">
    <location>
        <begin position="236"/>
        <end position="268"/>
    </location>
</feature>
<protein>
    <submittedName>
        <fullName evidence="6">SFRICE_004595</fullName>
    </submittedName>
</protein>
<dbReference type="EMBL" id="ODYU01009901">
    <property type="protein sequence ID" value="SOQ54623.1"/>
    <property type="molecule type" value="Genomic_DNA"/>
</dbReference>
<sequence>MGSSFEESLYRAVLAEDMEAISRALSKVTFVGDGNNHYSLLISGANPNTITVQGKTSLGEAANNGNIDIVKVLLKASDSKRHVPVPYVGSPKKRQVKCHKRKLRHHGPHDETVVKCKSMNDRNFKDLNFGQETKVKGGQKSETNQGYFVFTHSDGSSSDESKIGSLKSPLTPSPLTPSPQDLEWDEDIGNVAPTTSEDESWTSMYKWYAAILESTGAAIASASAMFTAGIDQHDAFMHTPLHYAAEQGHVGVVKLLIEAGCKIDAETGDGVTALHVAVIKNYIDIVKILINSGSNVNHKTYDSMTPLHFAASRGFLDLVKILVSNGASLEARDSNERTALYIAAGRGHMDVMKYLIDAGANVNSEEIHGYTPLCEAVWQKYAVGVELLLLSGARITHSHRLLHNAIIQRQMEIVKMLTAYGAGINLYNDNGDTPLLLAVRLSQPAIAKILLCKGANANLLNSITGANALHIAVESVDSHEDFEELLKCLIDYKIDLNATALTGDTALNRALLLHKDPAAVLLIRYGADVNACDLHACGLDNLSIASRRRSNSLALMLLKAGHYIVMPDKDTSTSASDYTKCWLYNVCREPLTLSDLCRIRIRYLGQSTSTTLYRFISSLPLPKSLKRYLMMEDEGTEYFNFTE</sequence>
<dbReference type="AlphaFoldDB" id="A0A2H1WNH6"/>
<proteinExistence type="predicted"/>
<dbReference type="PANTHER" id="PTHR24123">
    <property type="entry name" value="ANKYRIN REPEAT-CONTAINING"/>
    <property type="match status" value="1"/>
</dbReference>
<feature type="repeat" description="ANK" evidence="3">
    <location>
        <begin position="430"/>
        <end position="462"/>
    </location>
</feature>
<evidence type="ECO:0000256" key="4">
    <source>
        <dbReference type="SAM" id="MobiDB-lite"/>
    </source>
</evidence>
<feature type="repeat" description="ANK" evidence="3">
    <location>
        <begin position="302"/>
        <end position="334"/>
    </location>
</feature>
<feature type="repeat" description="ANK" evidence="3">
    <location>
        <begin position="397"/>
        <end position="429"/>
    </location>
</feature>
<dbReference type="InterPro" id="IPR036770">
    <property type="entry name" value="Ankyrin_rpt-contain_sf"/>
</dbReference>
<accession>A0A2H1WNH6</accession>
<name>A0A2H1WNH6_SPOFR</name>
<feature type="region of interest" description="Disordered" evidence="4">
    <location>
        <begin position="151"/>
        <end position="185"/>
    </location>
</feature>
<keyword evidence="2 3" id="KW-0040">ANK repeat</keyword>
<organism evidence="6">
    <name type="scientific">Spodoptera frugiperda</name>
    <name type="common">Fall armyworm</name>
    <dbReference type="NCBI Taxonomy" id="7108"/>
    <lineage>
        <taxon>Eukaryota</taxon>
        <taxon>Metazoa</taxon>
        <taxon>Ecdysozoa</taxon>
        <taxon>Arthropoda</taxon>
        <taxon>Hexapoda</taxon>
        <taxon>Insecta</taxon>
        <taxon>Pterygota</taxon>
        <taxon>Neoptera</taxon>
        <taxon>Endopterygota</taxon>
        <taxon>Lepidoptera</taxon>
        <taxon>Glossata</taxon>
        <taxon>Ditrysia</taxon>
        <taxon>Noctuoidea</taxon>
        <taxon>Noctuidae</taxon>
        <taxon>Amphipyrinae</taxon>
        <taxon>Spodoptera</taxon>
    </lineage>
</organism>